<sequence length="596" mass="68400">MSSRTTKRFRKNDDANQRTVSMDSVDSVMSNSADSKDDPEFTHTIPTLVAELFLRNLRNISILKTCRLVCKSWNFEACKSLRVFSKVTLEESSSRFNDFSKFIVTKSLGRLQHLPSPFQNFHVQGSTLTDPTFIEFVLNIPITGLILQVDDEDDGPALNQQQLRNFLAANKANITNLEISTWLNRRFEFDKNSANDAIELACLKRLKLQDICCSCNHIQFWQNILNTCKPECLDLYIRDKDSVNFLLPQDKAEHLKKLELSLRKISRKSWNHLGNLKFVGLKSLSFRTQVSVSTLDEDDIRQWRSFCRNVSPVLEEFESNLTICWEPEMIFPNLKSIEFQKLNDDKNLLSSLTPCRFPSLVKVIIGFRMPVSIIVENEIPHRGVASLDLLAINLRFEENDSINEDLILLLTNMSRQFPKVSSLKLSISTFFRTTLPDIFESFPKLTTLTLDGNCDFSCLAGMSESTVAEYLERGLPIEKIPRRKSITDFMELHTINFGSQVTVDPFMIRHCLPRVPKLRQINFCWNKDISGPLLRDSIGHLQRIFYLTGIFQCMSLSGQDRLLYTQKICLTILNFGRNFPGCFIYLAAVTADMCVL</sequence>
<evidence type="ECO:0000256" key="1">
    <source>
        <dbReference type="SAM" id="MobiDB-lite"/>
    </source>
</evidence>
<protein>
    <recommendedName>
        <fullName evidence="4">F-box domain-containing protein</fullName>
    </recommendedName>
</protein>
<reference evidence="2" key="1">
    <citation type="submission" date="2021-06" db="EMBL/GenBank/DDBJ databases">
        <authorList>
            <person name="Hodson N. C."/>
            <person name="Mongue J. A."/>
            <person name="Jaron S. K."/>
        </authorList>
    </citation>
    <scope>NUCLEOTIDE SEQUENCE</scope>
</reference>
<evidence type="ECO:0000313" key="3">
    <source>
        <dbReference type="Proteomes" id="UP000708208"/>
    </source>
</evidence>
<dbReference type="Proteomes" id="UP000708208">
    <property type="component" value="Unassembled WGS sequence"/>
</dbReference>
<proteinExistence type="predicted"/>
<accession>A0A8J2PDM2</accession>
<dbReference type="EMBL" id="CAJVCH010453819">
    <property type="protein sequence ID" value="CAG7819597.1"/>
    <property type="molecule type" value="Genomic_DNA"/>
</dbReference>
<feature type="non-terminal residue" evidence="2">
    <location>
        <position position="596"/>
    </location>
</feature>
<comment type="caution">
    <text evidence="2">The sequence shown here is derived from an EMBL/GenBank/DDBJ whole genome shotgun (WGS) entry which is preliminary data.</text>
</comment>
<dbReference type="AlphaFoldDB" id="A0A8J2PDM2"/>
<feature type="region of interest" description="Disordered" evidence="1">
    <location>
        <begin position="1"/>
        <end position="38"/>
    </location>
</feature>
<organism evidence="2 3">
    <name type="scientific">Allacma fusca</name>
    <dbReference type="NCBI Taxonomy" id="39272"/>
    <lineage>
        <taxon>Eukaryota</taxon>
        <taxon>Metazoa</taxon>
        <taxon>Ecdysozoa</taxon>
        <taxon>Arthropoda</taxon>
        <taxon>Hexapoda</taxon>
        <taxon>Collembola</taxon>
        <taxon>Symphypleona</taxon>
        <taxon>Sminthuridae</taxon>
        <taxon>Allacma</taxon>
    </lineage>
</organism>
<name>A0A8J2PDM2_9HEXA</name>
<feature type="compositionally biased region" description="Basic residues" evidence="1">
    <location>
        <begin position="1"/>
        <end position="10"/>
    </location>
</feature>
<evidence type="ECO:0000313" key="2">
    <source>
        <dbReference type="EMBL" id="CAG7819597.1"/>
    </source>
</evidence>
<keyword evidence="3" id="KW-1185">Reference proteome</keyword>
<gene>
    <name evidence="2" type="ORF">AFUS01_LOCUS30032</name>
</gene>
<evidence type="ECO:0008006" key="4">
    <source>
        <dbReference type="Google" id="ProtNLM"/>
    </source>
</evidence>
<feature type="compositionally biased region" description="Low complexity" evidence="1">
    <location>
        <begin position="20"/>
        <end position="33"/>
    </location>
</feature>